<protein>
    <submittedName>
        <fullName evidence="2">Uncharacterized protein</fullName>
    </submittedName>
</protein>
<feature type="compositionally biased region" description="Polar residues" evidence="1">
    <location>
        <begin position="283"/>
        <end position="297"/>
    </location>
</feature>
<evidence type="ECO:0000313" key="2">
    <source>
        <dbReference type="EMBL" id="KAL1378153.1"/>
    </source>
</evidence>
<feature type="region of interest" description="Disordered" evidence="1">
    <location>
        <begin position="273"/>
        <end position="364"/>
    </location>
</feature>
<dbReference type="AlphaFoldDB" id="A0ABD1CP13"/>
<name>A0ABD1CP13_CULPP</name>
<sequence>MCHRIGNWMVLGTIEDKMSAVTNSTTFFQNGNAAQFEFALALYPAALKIKAEARKKPEKLIRLDDWYQNTLPKLIAKRGKDAHLLHEELCQTMEWKQTRGKAYPQLTHLIKINTPRAVMMETKKAFRKLPNVEQSLNALSNLKGVGITMASALLAAAVPDLAPFMADECLNAMPEFENIDYTAKEYLKFVELIQAKQERLNKECEGGKSNGAAGEENGDGEEKAAVAKKWSAHSVELALWAYSVAFDSQPELLKDMPESNGVVAAVPIVATNGNAADTEDETSQNGVPSDESNLDSESASKDAIITNGNSLDGEDSESGTNQETVTNDGVPEDVEVSANANAVPSDSLDDCAKSGDSLDGPPPTAVEATAAAVATLCTADSNEIALVADSDSQSSNSQKRPLYCDDNSEEQPELSAPKLIKL</sequence>
<keyword evidence="3" id="KW-1185">Reference proteome</keyword>
<comment type="caution">
    <text evidence="2">The sequence shown here is derived from an EMBL/GenBank/DDBJ whole genome shotgun (WGS) entry which is preliminary data.</text>
</comment>
<proteinExistence type="predicted"/>
<organism evidence="2 3">
    <name type="scientific">Culex pipiens pipiens</name>
    <name type="common">Northern house mosquito</name>
    <dbReference type="NCBI Taxonomy" id="38569"/>
    <lineage>
        <taxon>Eukaryota</taxon>
        <taxon>Metazoa</taxon>
        <taxon>Ecdysozoa</taxon>
        <taxon>Arthropoda</taxon>
        <taxon>Hexapoda</taxon>
        <taxon>Insecta</taxon>
        <taxon>Pterygota</taxon>
        <taxon>Neoptera</taxon>
        <taxon>Endopterygota</taxon>
        <taxon>Diptera</taxon>
        <taxon>Nematocera</taxon>
        <taxon>Culicoidea</taxon>
        <taxon>Culicidae</taxon>
        <taxon>Culicinae</taxon>
        <taxon>Culicini</taxon>
        <taxon>Culex</taxon>
        <taxon>Culex</taxon>
    </lineage>
</organism>
<reference evidence="2 3" key="1">
    <citation type="submission" date="2024-05" db="EMBL/GenBank/DDBJ databases">
        <title>Culex pipiens pipiens assembly and annotation.</title>
        <authorList>
            <person name="Alout H."/>
            <person name="Durand T."/>
        </authorList>
    </citation>
    <scope>NUCLEOTIDE SEQUENCE [LARGE SCALE GENOMIC DNA]</scope>
    <source>
        <strain evidence="2">HA-2024</strain>
        <tissue evidence="2">Whole body</tissue>
    </source>
</reference>
<gene>
    <name evidence="2" type="ORF">pipiens_004045</name>
</gene>
<evidence type="ECO:0000256" key="1">
    <source>
        <dbReference type="SAM" id="MobiDB-lite"/>
    </source>
</evidence>
<dbReference type="PANTHER" id="PTHR21521:SF0">
    <property type="entry name" value="AMUN, ISOFORM A"/>
    <property type="match status" value="1"/>
</dbReference>
<dbReference type="EMBL" id="JBEHCU010010480">
    <property type="protein sequence ID" value="KAL1378153.1"/>
    <property type="molecule type" value="Genomic_DNA"/>
</dbReference>
<feature type="region of interest" description="Disordered" evidence="1">
    <location>
        <begin position="387"/>
        <end position="422"/>
    </location>
</feature>
<evidence type="ECO:0000313" key="3">
    <source>
        <dbReference type="Proteomes" id="UP001562425"/>
    </source>
</evidence>
<accession>A0ABD1CP13</accession>
<feature type="compositionally biased region" description="Polar residues" evidence="1">
    <location>
        <begin position="318"/>
        <end position="327"/>
    </location>
</feature>
<feature type="compositionally biased region" description="Polar residues" evidence="1">
    <location>
        <begin position="390"/>
        <end position="399"/>
    </location>
</feature>
<dbReference type="Proteomes" id="UP001562425">
    <property type="component" value="Unassembled WGS sequence"/>
</dbReference>
<dbReference type="PANTHER" id="PTHR21521">
    <property type="entry name" value="AMUN, ISOFORM A"/>
    <property type="match status" value="1"/>
</dbReference>